<dbReference type="SUPFAM" id="SSF74650">
    <property type="entry name" value="Galactose mutarotase-like"/>
    <property type="match status" value="1"/>
</dbReference>
<dbReference type="InterPro" id="IPR048395">
    <property type="entry name" value="Glyco_hydro_31_C"/>
</dbReference>
<dbReference type="InterPro" id="IPR033403">
    <property type="entry name" value="DUF5110"/>
</dbReference>
<feature type="signal peptide" evidence="11">
    <location>
        <begin position="1"/>
        <end position="30"/>
    </location>
</feature>
<dbReference type="InterPro" id="IPR011013">
    <property type="entry name" value="Gal_mutarotase_sf_dom"/>
</dbReference>
<reference evidence="16 17" key="1">
    <citation type="submission" date="2023-10" db="EMBL/GenBank/DDBJ databases">
        <authorList>
            <person name="Maclean D."/>
            <person name="Macfadyen A."/>
        </authorList>
    </citation>
    <scope>NUCLEOTIDE SEQUENCE [LARGE SCALE GENOMIC DNA]</scope>
</reference>
<dbReference type="Pfam" id="PF13802">
    <property type="entry name" value="Gal_mutarotas_2"/>
    <property type="match status" value="1"/>
</dbReference>
<proteinExistence type="inferred from homology"/>
<evidence type="ECO:0000256" key="7">
    <source>
        <dbReference type="ARBA" id="ARBA00023180"/>
    </source>
</evidence>
<evidence type="ECO:0000259" key="12">
    <source>
        <dbReference type="Pfam" id="PF01055"/>
    </source>
</evidence>
<name>A0AAV1HYE5_9CHLO</name>
<evidence type="ECO:0000313" key="17">
    <source>
        <dbReference type="Proteomes" id="UP001314263"/>
    </source>
</evidence>
<dbReference type="Pfam" id="PF21365">
    <property type="entry name" value="Glyco_hydro_31_3rd"/>
    <property type="match status" value="1"/>
</dbReference>
<dbReference type="Pfam" id="PF01055">
    <property type="entry name" value="Glyco_hydro_31_2nd"/>
    <property type="match status" value="1"/>
</dbReference>
<comment type="subcellular location">
    <subcellularLocation>
        <location evidence="1">Endoplasmic reticulum</location>
    </subcellularLocation>
</comment>
<evidence type="ECO:0000256" key="8">
    <source>
        <dbReference type="ARBA" id="ARBA00023295"/>
    </source>
</evidence>
<evidence type="ECO:0000256" key="1">
    <source>
        <dbReference type="ARBA" id="ARBA00004240"/>
    </source>
</evidence>
<organism evidence="16 17">
    <name type="scientific">Coccomyxa viridis</name>
    <dbReference type="NCBI Taxonomy" id="1274662"/>
    <lineage>
        <taxon>Eukaryota</taxon>
        <taxon>Viridiplantae</taxon>
        <taxon>Chlorophyta</taxon>
        <taxon>core chlorophytes</taxon>
        <taxon>Trebouxiophyceae</taxon>
        <taxon>Trebouxiophyceae incertae sedis</taxon>
        <taxon>Coccomyxaceae</taxon>
        <taxon>Coccomyxa</taxon>
    </lineage>
</organism>
<feature type="domain" description="Glycoside hydrolase family 31 N-terminal" evidence="13">
    <location>
        <begin position="99"/>
        <end position="292"/>
    </location>
</feature>
<dbReference type="PANTHER" id="PTHR22762">
    <property type="entry name" value="ALPHA-GLUCOSIDASE"/>
    <property type="match status" value="1"/>
</dbReference>
<dbReference type="GO" id="GO:0005783">
    <property type="term" value="C:endoplasmic reticulum"/>
    <property type="evidence" value="ECO:0007669"/>
    <property type="project" value="UniProtKB-SubCell"/>
</dbReference>
<evidence type="ECO:0000259" key="14">
    <source>
        <dbReference type="Pfam" id="PF17137"/>
    </source>
</evidence>
<keyword evidence="7" id="KW-0325">Glycoprotein</keyword>
<evidence type="ECO:0000256" key="5">
    <source>
        <dbReference type="ARBA" id="ARBA00022801"/>
    </source>
</evidence>
<comment type="caution">
    <text evidence="16">The sequence shown here is derived from an EMBL/GenBank/DDBJ whole genome shotgun (WGS) entry which is preliminary data.</text>
</comment>
<keyword evidence="8 10" id="KW-0326">Glycosidase</keyword>
<gene>
    <name evidence="16" type="ORF">CVIRNUC_003004</name>
</gene>
<dbReference type="InterPro" id="IPR030458">
    <property type="entry name" value="Glyco_hydro_31_AS"/>
</dbReference>
<comment type="pathway">
    <text evidence="2">Glycan metabolism; N-glycan metabolism.</text>
</comment>
<dbReference type="InterPro" id="IPR025887">
    <property type="entry name" value="Glyco_hydro_31_N_dom"/>
</dbReference>
<sequence>MSGRQGMTASPHPVIALLLLASILLPLCAAIKMEEFKKCTDAAFCNRLLGTKDERYIVDPASVSVTGAKLSAKVLNKNNPDVSLTLTLTAYGSFLRMHVNEDASKGRFEVPGVLQKDLPQVESSWKKSKVAAAHTSLKLGKADVVLKYSPLQLSIDIAGKPAMIFNSRQMFNFEYLRQKKEGDPEGWWEETFKSHVDSKPRGPEAISFDLSFPGFSHVYGIPEHATSLSLAPTVDLAENTTSEPYRLYNLDVFEYTADSPFGLYGSIPIMWAHRLGATVGAFWLNAAEMFVDISKSDQGTATNWVAESGVLDLFFLLGPTPHQVSEQYALITGPSALPQYFALGYHQCRWNYRDEADVREVDANFDKFDIPYDVIWLDIEHTDGKRYFTWDQHLFPHPAQLQDDLASHGRRMVTIIDPHIKRDPSYYIYQEAEKAGYFVKDKDGKDFDGWCWPGSSSYLDMLNPAVRQWWAGQFALSKYKGSTPSLYVWNDMNEPSVFNGPEITMPKDNMHFGSVEHRDLHNQNGQLFHQATAMGLEERGRAVYGSDGDRPFVLSRAFFAGSQAIGPIWTGDNTADWDHLRVSLSMIMSIGLAGLPFNGADVGGFFGNVDAELQTRWNQLATFYPFFRGHGHLDTKRREPWLFGDDATRRIRDAIRQRYVLLPYIYTLFRHANTSGVPVMRPLWFDFPEEPAAFAIDDEFMLGPGLLAAPVLHEGAQERAVYLPGAGPWYDAQSGAMVKPDTQGALKLPVTMDDVPSYLRGGHILPLRERARRSTVAAKNDPYTLLVILDGKEQATGDLYLDDGSSFAYKRGLYAHRLFTYKDGVLSSAPLPGSPSRYTTDLYIERIIIVGLKHKAASYVAKHKETGETYTVQEGSVAQKAGIAQEALVVRKPDLPVASDWSLQLSITK</sequence>
<dbReference type="SUPFAM" id="SSF51445">
    <property type="entry name" value="(Trans)glycosidases"/>
    <property type="match status" value="1"/>
</dbReference>
<evidence type="ECO:0000256" key="3">
    <source>
        <dbReference type="ARBA" id="ARBA00007806"/>
    </source>
</evidence>
<dbReference type="PROSITE" id="PS00129">
    <property type="entry name" value="GLYCOSYL_HYDROL_F31_1"/>
    <property type="match status" value="1"/>
</dbReference>
<dbReference type="PANTHER" id="PTHR22762:SF54">
    <property type="entry name" value="BCDNA.GH04962"/>
    <property type="match status" value="1"/>
</dbReference>
<dbReference type="FunFam" id="3.20.20.80:FF:000039">
    <property type="entry name" value="Glucosidase, alpha neutral C"/>
    <property type="match status" value="1"/>
</dbReference>
<evidence type="ECO:0000256" key="4">
    <source>
        <dbReference type="ARBA" id="ARBA00022729"/>
    </source>
</evidence>
<evidence type="ECO:0000259" key="15">
    <source>
        <dbReference type="Pfam" id="PF21365"/>
    </source>
</evidence>
<dbReference type="SUPFAM" id="SSF51011">
    <property type="entry name" value="Glycosyl hydrolase domain"/>
    <property type="match status" value="1"/>
</dbReference>
<dbReference type="GO" id="GO:0006491">
    <property type="term" value="P:N-glycan processing"/>
    <property type="evidence" value="ECO:0007669"/>
    <property type="project" value="TreeGrafter"/>
</dbReference>
<comment type="similarity">
    <text evidence="3 10">Belongs to the glycosyl hydrolase 31 family.</text>
</comment>
<evidence type="ECO:0000256" key="11">
    <source>
        <dbReference type="SAM" id="SignalP"/>
    </source>
</evidence>
<dbReference type="InterPro" id="IPR000322">
    <property type="entry name" value="Glyco_hydro_31_TIM"/>
</dbReference>
<evidence type="ECO:0000256" key="2">
    <source>
        <dbReference type="ARBA" id="ARBA00004833"/>
    </source>
</evidence>
<dbReference type="AlphaFoldDB" id="A0AAV1HYE5"/>
<keyword evidence="6" id="KW-0256">Endoplasmic reticulum</keyword>
<dbReference type="Gene3D" id="2.60.40.1760">
    <property type="entry name" value="glycosyl hydrolase (family 31)"/>
    <property type="match status" value="1"/>
</dbReference>
<feature type="domain" description="Glycoside hydrolase family 31 TIM barrel" evidence="12">
    <location>
        <begin position="336"/>
        <end position="668"/>
    </location>
</feature>
<evidence type="ECO:0000313" key="16">
    <source>
        <dbReference type="EMBL" id="CAK0762905.1"/>
    </source>
</evidence>
<feature type="domain" description="DUF5110" evidence="14">
    <location>
        <begin position="783"/>
        <end position="823"/>
    </location>
</feature>
<evidence type="ECO:0000259" key="13">
    <source>
        <dbReference type="Pfam" id="PF13802"/>
    </source>
</evidence>
<dbReference type="Pfam" id="PF17137">
    <property type="entry name" value="DUF5110"/>
    <property type="match status" value="1"/>
</dbReference>
<feature type="chain" id="PRO_5043852714" description="Glucosidase II subunit alpha" evidence="11">
    <location>
        <begin position="31"/>
        <end position="909"/>
    </location>
</feature>
<dbReference type="InterPro" id="IPR013780">
    <property type="entry name" value="Glyco_hydro_b"/>
</dbReference>
<dbReference type="GO" id="GO:0030246">
    <property type="term" value="F:carbohydrate binding"/>
    <property type="evidence" value="ECO:0007669"/>
    <property type="project" value="InterPro"/>
</dbReference>
<feature type="domain" description="Glycosyl hydrolase family 31 C-terminal" evidence="15">
    <location>
        <begin position="676"/>
        <end position="765"/>
    </location>
</feature>
<accession>A0AAV1HYE5</accession>
<dbReference type="GO" id="GO:0005975">
    <property type="term" value="P:carbohydrate metabolic process"/>
    <property type="evidence" value="ECO:0007669"/>
    <property type="project" value="InterPro"/>
</dbReference>
<keyword evidence="5 10" id="KW-0378">Hydrolase</keyword>
<dbReference type="EMBL" id="CAUYUE010000004">
    <property type="protein sequence ID" value="CAK0762905.1"/>
    <property type="molecule type" value="Genomic_DNA"/>
</dbReference>
<evidence type="ECO:0000256" key="6">
    <source>
        <dbReference type="ARBA" id="ARBA00022824"/>
    </source>
</evidence>
<dbReference type="Gene3D" id="2.60.40.1180">
    <property type="entry name" value="Golgi alpha-mannosidase II"/>
    <property type="match status" value="2"/>
</dbReference>
<dbReference type="CDD" id="cd06603">
    <property type="entry name" value="GH31_GANC_GANAB_alpha"/>
    <property type="match status" value="1"/>
</dbReference>
<keyword evidence="4 11" id="KW-0732">Signal</keyword>
<dbReference type="Gene3D" id="3.20.20.80">
    <property type="entry name" value="Glycosidases"/>
    <property type="match status" value="1"/>
</dbReference>
<evidence type="ECO:0000256" key="9">
    <source>
        <dbReference type="ARBA" id="ARBA00042895"/>
    </source>
</evidence>
<dbReference type="Proteomes" id="UP001314263">
    <property type="component" value="Unassembled WGS sequence"/>
</dbReference>
<evidence type="ECO:0000256" key="10">
    <source>
        <dbReference type="RuleBase" id="RU361185"/>
    </source>
</evidence>
<protein>
    <recommendedName>
        <fullName evidence="9">Glucosidase II subunit alpha</fullName>
    </recommendedName>
</protein>
<dbReference type="InterPro" id="IPR017853">
    <property type="entry name" value="GH"/>
</dbReference>
<keyword evidence="17" id="KW-1185">Reference proteome</keyword>
<dbReference type="GO" id="GO:0090599">
    <property type="term" value="F:alpha-glucosidase activity"/>
    <property type="evidence" value="ECO:0007669"/>
    <property type="project" value="TreeGrafter"/>
</dbReference>
<dbReference type="CDD" id="cd14752">
    <property type="entry name" value="GH31_N"/>
    <property type="match status" value="1"/>
</dbReference>